<evidence type="ECO:0000313" key="1">
    <source>
        <dbReference type="EMBL" id="GGF24161.1"/>
    </source>
</evidence>
<reference evidence="1" key="2">
    <citation type="submission" date="2020-09" db="EMBL/GenBank/DDBJ databases">
        <authorList>
            <person name="Sun Q."/>
            <person name="Zhou Y."/>
        </authorList>
    </citation>
    <scope>NUCLEOTIDE SEQUENCE</scope>
    <source>
        <strain evidence="1">CGMCC 1.12153</strain>
    </source>
</reference>
<keyword evidence="2" id="KW-1185">Reference proteome</keyword>
<proteinExistence type="predicted"/>
<protein>
    <submittedName>
        <fullName evidence="1">Uncharacterized protein</fullName>
    </submittedName>
</protein>
<accession>A0A917B526</accession>
<evidence type="ECO:0000313" key="2">
    <source>
        <dbReference type="Proteomes" id="UP000660110"/>
    </source>
</evidence>
<dbReference type="AlphaFoldDB" id="A0A917B526"/>
<name>A0A917B526_HALAA</name>
<sequence length="250" mass="29931">MKQIYAFETKEEYGKYRDVIERFSGKLEEYQHILEDKYSLTNLPKGVVWTSEDIATTVFSDLPVPAYTNRDVIYVSPDLPAWRKLLINQIEEHNIPEIKSFYENCSEDYLFTILAHQLTRYSNVFVDKDKVEKVDNSWFEEGMCEYLSRKLVLSEEEFKEITTIELELVEVYKEQYGTHSLEEFGRGAYQGNDLINKMFDYWRSYLAVEFLVEVRANNDVDWILNEYQDWDREGRVLPLTEHFEMENFFN</sequence>
<dbReference type="EMBL" id="BMEL01000003">
    <property type="protein sequence ID" value="GGF24161.1"/>
    <property type="molecule type" value="Genomic_DNA"/>
</dbReference>
<dbReference type="RefSeq" id="WP_188377746.1">
    <property type="nucleotide sequence ID" value="NZ_BMEL01000003.1"/>
</dbReference>
<comment type="caution">
    <text evidence="1">The sequence shown here is derived from an EMBL/GenBank/DDBJ whole genome shotgun (WGS) entry which is preliminary data.</text>
</comment>
<gene>
    <name evidence="1" type="ORF">GCM10010954_23820</name>
</gene>
<reference evidence="1" key="1">
    <citation type="journal article" date="2014" name="Int. J. Syst. Evol. Microbiol.">
        <title>Complete genome sequence of Corynebacterium casei LMG S-19264T (=DSM 44701T), isolated from a smear-ripened cheese.</title>
        <authorList>
            <consortium name="US DOE Joint Genome Institute (JGI-PGF)"/>
            <person name="Walter F."/>
            <person name="Albersmeier A."/>
            <person name="Kalinowski J."/>
            <person name="Ruckert C."/>
        </authorList>
    </citation>
    <scope>NUCLEOTIDE SEQUENCE</scope>
    <source>
        <strain evidence="1">CGMCC 1.12153</strain>
    </source>
</reference>
<dbReference type="Proteomes" id="UP000660110">
    <property type="component" value="Unassembled WGS sequence"/>
</dbReference>
<organism evidence="1 2">
    <name type="scientific">Halobacillus andaensis</name>
    <dbReference type="NCBI Taxonomy" id="1176239"/>
    <lineage>
        <taxon>Bacteria</taxon>
        <taxon>Bacillati</taxon>
        <taxon>Bacillota</taxon>
        <taxon>Bacilli</taxon>
        <taxon>Bacillales</taxon>
        <taxon>Bacillaceae</taxon>
        <taxon>Halobacillus</taxon>
    </lineage>
</organism>